<evidence type="ECO:0000313" key="1">
    <source>
        <dbReference type="EMBL" id="MBK4346954.1"/>
    </source>
</evidence>
<organism evidence="2 3">
    <name type="scientific">Lacisediminihabitans changchengi</name>
    <dbReference type="NCBI Taxonomy" id="2787634"/>
    <lineage>
        <taxon>Bacteria</taxon>
        <taxon>Bacillati</taxon>
        <taxon>Actinomycetota</taxon>
        <taxon>Actinomycetes</taxon>
        <taxon>Micrococcales</taxon>
        <taxon>Microbacteriaceae</taxon>
        <taxon>Lacisediminihabitans</taxon>
    </lineage>
</organism>
<dbReference type="AlphaFoldDB" id="A0A934SLU3"/>
<dbReference type="EMBL" id="JAEPES010000001">
    <property type="protein sequence ID" value="MBK4346954.1"/>
    <property type="molecule type" value="Genomic_DNA"/>
</dbReference>
<evidence type="ECO:0000313" key="3">
    <source>
        <dbReference type="Proteomes" id="UP000636458"/>
    </source>
</evidence>
<dbReference type="EMBL" id="JAEPES010000003">
    <property type="protein sequence ID" value="MBK4347923.1"/>
    <property type="molecule type" value="Genomic_DNA"/>
</dbReference>
<gene>
    <name evidence="1" type="ORF">IV501_04850</name>
    <name evidence="2" type="ORF">IV501_09775</name>
</gene>
<accession>A0A934SLU3</accession>
<dbReference type="InterPro" id="IPR014710">
    <property type="entry name" value="RmlC-like_jellyroll"/>
</dbReference>
<evidence type="ECO:0000313" key="2">
    <source>
        <dbReference type="EMBL" id="MBK4347923.1"/>
    </source>
</evidence>
<name>A0A934SLU3_9MICO</name>
<dbReference type="SUPFAM" id="SSF51182">
    <property type="entry name" value="RmlC-like cupins"/>
    <property type="match status" value="1"/>
</dbReference>
<keyword evidence="3" id="KW-1185">Reference proteome</keyword>
<dbReference type="Gene3D" id="2.60.120.10">
    <property type="entry name" value="Jelly Rolls"/>
    <property type="match status" value="1"/>
</dbReference>
<dbReference type="RefSeq" id="WP_200555236.1">
    <property type="nucleotide sequence ID" value="NZ_JAEPES010000001.1"/>
</dbReference>
<proteinExistence type="predicted"/>
<reference evidence="2" key="1">
    <citation type="submission" date="2021-01" db="EMBL/GenBank/DDBJ databases">
        <title>Lacisediminihabitans sp. nov. strain G11-30, isolated from Antarctic Soil.</title>
        <authorList>
            <person name="Li J."/>
        </authorList>
    </citation>
    <scope>NUCLEOTIDE SEQUENCE</scope>
    <source>
        <strain evidence="2">G11-30</strain>
    </source>
</reference>
<sequence>MDADPVVTDPQLNRVLWENDDVRVLEYTDVPGDAPTLHHHPNTVMVTLTGFERQLSDGTQSTDVELPAGRAVWLPAQFHRGTNSGSTLTHTILVEVKHSTVGADPSPQLGPRLIG</sequence>
<dbReference type="Proteomes" id="UP000636458">
    <property type="component" value="Unassembled WGS sequence"/>
</dbReference>
<protein>
    <submittedName>
        <fullName evidence="2">Cytoplasmic protein</fullName>
    </submittedName>
</protein>
<dbReference type="InterPro" id="IPR011051">
    <property type="entry name" value="RmlC_Cupin_sf"/>
</dbReference>
<comment type="caution">
    <text evidence="2">The sequence shown here is derived from an EMBL/GenBank/DDBJ whole genome shotgun (WGS) entry which is preliminary data.</text>
</comment>